<evidence type="ECO:0000259" key="3">
    <source>
        <dbReference type="PROSITE" id="PS50110"/>
    </source>
</evidence>
<reference evidence="5 6" key="1">
    <citation type="submission" date="2018-08" db="EMBL/GenBank/DDBJ databases">
        <title>Whole Genome Sequence of the Moderate Halophilic Marine Bacterium Marinobacter litoralis Sw-45.</title>
        <authorList>
            <person name="Musa H."/>
        </authorList>
    </citation>
    <scope>NUCLEOTIDE SEQUENCE [LARGE SCALE GENOMIC DNA]</scope>
    <source>
        <strain evidence="5 6">Sw-45</strain>
    </source>
</reference>
<dbReference type="CDD" id="cd17532">
    <property type="entry name" value="REC_LytTR_AlgR-like"/>
    <property type="match status" value="1"/>
</dbReference>
<dbReference type="PROSITE" id="PS50110">
    <property type="entry name" value="RESPONSE_REGULATORY"/>
    <property type="match status" value="1"/>
</dbReference>
<dbReference type="SMART" id="SM00448">
    <property type="entry name" value="REC"/>
    <property type="match status" value="1"/>
</dbReference>
<dbReference type="InterPro" id="IPR007492">
    <property type="entry name" value="LytTR_DNA-bd_dom"/>
</dbReference>
<dbReference type="AlphaFoldDB" id="A0A3M2RBC2"/>
<dbReference type="PANTHER" id="PTHR37299:SF1">
    <property type="entry name" value="STAGE 0 SPORULATION PROTEIN A HOMOLOG"/>
    <property type="match status" value="1"/>
</dbReference>
<dbReference type="InterPro" id="IPR011006">
    <property type="entry name" value="CheY-like_superfamily"/>
</dbReference>
<gene>
    <name evidence="5" type="primary">yehT</name>
    <name evidence="5" type="ORF">DOQ08_02069</name>
</gene>
<dbReference type="RefSeq" id="WP_114334847.1">
    <property type="nucleotide sequence ID" value="NZ_QMDL01000003.1"/>
</dbReference>
<feature type="domain" description="Response regulatory" evidence="3">
    <location>
        <begin position="7"/>
        <end position="121"/>
    </location>
</feature>
<dbReference type="Gene3D" id="3.40.50.2300">
    <property type="match status" value="1"/>
</dbReference>
<dbReference type="EMBL" id="QMDL01000003">
    <property type="protein sequence ID" value="RMJ02606.1"/>
    <property type="molecule type" value="Genomic_DNA"/>
</dbReference>
<evidence type="ECO:0000313" key="5">
    <source>
        <dbReference type="EMBL" id="RMJ02606.1"/>
    </source>
</evidence>
<evidence type="ECO:0000256" key="2">
    <source>
        <dbReference type="PROSITE-ProRule" id="PRU00169"/>
    </source>
</evidence>
<comment type="caution">
    <text evidence="5">The sequence shown here is derived from an EMBL/GenBank/DDBJ whole genome shotgun (WGS) entry which is preliminary data.</text>
</comment>
<dbReference type="SUPFAM" id="SSF52172">
    <property type="entry name" value="CheY-like"/>
    <property type="match status" value="1"/>
</dbReference>
<dbReference type="InterPro" id="IPR046947">
    <property type="entry name" value="LytR-like"/>
</dbReference>
<keyword evidence="2" id="KW-0597">Phosphoprotein</keyword>
<evidence type="ECO:0000256" key="1">
    <source>
        <dbReference type="ARBA" id="ARBA00023012"/>
    </source>
</evidence>
<evidence type="ECO:0000259" key="4">
    <source>
        <dbReference type="PROSITE" id="PS50930"/>
    </source>
</evidence>
<dbReference type="Pfam" id="PF00072">
    <property type="entry name" value="Response_reg"/>
    <property type="match status" value="1"/>
</dbReference>
<sequence length="251" mass="28281">MSTAPQRILIADDEPLARQRIQRLLEAHDGYQVCGEASDGNDTLLKVAELDPDIVLLDIRMPGLDGMQTAEKLSQLNNPPAVIFCTAYDHYAIQAFEVHAVAYLLKPVRREALADALARAGKINRVQLQALNREAETTGEQLAVRTHRGTELIELADIHYCEADQKYVTLHHSRGETVCDYTLKELEQAYPEQLLRIHRHTLVGARYIQALRRTGDGQNELELRGVASRLAVSRRHASSVRQWLQEHQPSP</sequence>
<protein>
    <submittedName>
        <fullName evidence="5">Transcriptional regulatory protein YehT</fullName>
    </submittedName>
</protein>
<feature type="domain" description="HTH LytTR-type" evidence="4">
    <location>
        <begin position="142"/>
        <end position="246"/>
    </location>
</feature>
<name>A0A3M2RBC2_9GAMM</name>
<dbReference type="GO" id="GO:0000156">
    <property type="term" value="F:phosphorelay response regulator activity"/>
    <property type="evidence" value="ECO:0007669"/>
    <property type="project" value="InterPro"/>
</dbReference>
<dbReference type="Gene3D" id="2.40.50.1020">
    <property type="entry name" value="LytTr DNA-binding domain"/>
    <property type="match status" value="1"/>
</dbReference>
<proteinExistence type="predicted"/>
<feature type="modified residue" description="4-aspartylphosphate" evidence="2">
    <location>
        <position position="58"/>
    </location>
</feature>
<dbReference type="SMART" id="SM00850">
    <property type="entry name" value="LytTR"/>
    <property type="match status" value="1"/>
</dbReference>
<dbReference type="PANTHER" id="PTHR37299">
    <property type="entry name" value="TRANSCRIPTIONAL REGULATOR-RELATED"/>
    <property type="match status" value="1"/>
</dbReference>
<keyword evidence="6" id="KW-1185">Reference proteome</keyword>
<evidence type="ECO:0000313" key="6">
    <source>
        <dbReference type="Proteomes" id="UP000265903"/>
    </source>
</evidence>
<accession>A0A3M2RBC2</accession>
<dbReference type="Pfam" id="PF04397">
    <property type="entry name" value="LytTR"/>
    <property type="match status" value="1"/>
</dbReference>
<dbReference type="InterPro" id="IPR001789">
    <property type="entry name" value="Sig_transdc_resp-reg_receiver"/>
</dbReference>
<dbReference type="Proteomes" id="UP000265903">
    <property type="component" value="Unassembled WGS sequence"/>
</dbReference>
<dbReference type="PROSITE" id="PS50930">
    <property type="entry name" value="HTH_LYTTR"/>
    <property type="match status" value="1"/>
</dbReference>
<dbReference type="OrthoDB" id="236568at2"/>
<dbReference type="GO" id="GO:0003677">
    <property type="term" value="F:DNA binding"/>
    <property type="evidence" value="ECO:0007669"/>
    <property type="project" value="InterPro"/>
</dbReference>
<keyword evidence="1" id="KW-0902">Two-component regulatory system</keyword>
<organism evidence="5 6">
    <name type="scientific">Marinobacter litoralis</name>
    <dbReference type="NCBI Taxonomy" id="187981"/>
    <lineage>
        <taxon>Bacteria</taxon>
        <taxon>Pseudomonadati</taxon>
        <taxon>Pseudomonadota</taxon>
        <taxon>Gammaproteobacteria</taxon>
        <taxon>Pseudomonadales</taxon>
        <taxon>Marinobacteraceae</taxon>
        <taxon>Marinobacter</taxon>
    </lineage>
</organism>